<dbReference type="InterPro" id="IPR020802">
    <property type="entry name" value="TesA-like"/>
</dbReference>
<dbReference type="Pfam" id="PF13193">
    <property type="entry name" value="AMP-binding_C"/>
    <property type="match status" value="1"/>
</dbReference>
<keyword evidence="7" id="KW-1185">Reference proteome</keyword>
<dbReference type="InterPro" id="IPR036736">
    <property type="entry name" value="ACP-like_sf"/>
</dbReference>
<dbReference type="Gene3D" id="2.30.38.10">
    <property type="entry name" value="Luciferase, Domain 3"/>
    <property type="match status" value="1"/>
</dbReference>
<name>A0ABU2MQM6_9ACTN</name>
<proteinExistence type="predicted"/>
<dbReference type="InterPro" id="IPR000873">
    <property type="entry name" value="AMP-dep_synth/lig_dom"/>
</dbReference>
<evidence type="ECO:0000256" key="4">
    <source>
        <dbReference type="SAM" id="MobiDB-lite"/>
    </source>
</evidence>
<dbReference type="NCBIfam" id="TIGR01733">
    <property type="entry name" value="AA-adenyl-dom"/>
    <property type="match status" value="1"/>
</dbReference>
<dbReference type="Gene3D" id="1.10.1200.10">
    <property type="entry name" value="ACP-like"/>
    <property type="match status" value="1"/>
</dbReference>
<dbReference type="Gene3D" id="3.30.559.10">
    <property type="entry name" value="Chloramphenicol acetyltransferase-like domain"/>
    <property type="match status" value="2"/>
</dbReference>
<dbReference type="InterPro" id="IPR023213">
    <property type="entry name" value="CAT-like_dom_sf"/>
</dbReference>
<evidence type="ECO:0000313" key="6">
    <source>
        <dbReference type="EMBL" id="MDT0343923.1"/>
    </source>
</evidence>
<reference evidence="7" key="1">
    <citation type="submission" date="2023-07" db="EMBL/GenBank/DDBJ databases">
        <title>30 novel species of actinomycetes from the DSMZ collection.</title>
        <authorList>
            <person name="Nouioui I."/>
        </authorList>
    </citation>
    <scope>NUCLEOTIDE SEQUENCE [LARGE SCALE GENOMIC DNA]</scope>
    <source>
        <strain evidence="7">DSM 44938</strain>
    </source>
</reference>
<dbReference type="SUPFAM" id="SSF52777">
    <property type="entry name" value="CoA-dependent acyltransferases"/>
    <property type="match status" value="4"/>
</dbReference>
<dbReference type="InterPro" id="IPR010071">
    <property type="entry name" value="AA_adenyl_dom"/>
</dbReference>
<dbReference type="PROSITE" id="PS00012">
    <property type="entry name" value="PHOSPHOPANTETHEINE"/>
    <property type="match status" value="1"/>
</dbReference>
<comment type="cofactor">
    <cofactor evidence="1">
        <name>pantetheine 4'-phosphate</name>
        <dbReference type="ChEBI" id="CHEBI:47942"/>
    </cofactor>
</comment>
<evidence type="ECO:0000256" key="2">
    <source>
        <dbReference type="ARBA" id="ARBA00022450"/>
    </source>
</evidence>
<dbReference type="PROSITE" id="PS50075">
    <property type="entry name" value="CARRIER"/>
    <property type="match status" value="2"/>
</dbReference>
<dbReference type="SUPFAM" id="SSF47336">
    <property type="entry name" value="ACP-like"/>
    <property type="match status" value="2"/>
</dbReference>
<dbReference type="InterPro" id="IPR020806">
    <property type="entry name" value="PKS_PP-bd"/>
</dbReference>
<dbReference type="Gene3D" id="3.40.50.1820">
    <property type="entry name" value="alpha/beta hydrolase"/>
    <property type="match status" value="1"/>
</dbReference>
<gene>
    <name evidence="6" type="ORF">RM590_15050</name>
</gene>
<evidence type="ECO:0000313" key="7">
    <source>
        <dbReference type="Proteomes" id="UP001183246"/>
    </source>
</evidence>
<organism evidence="6 7">
    <name type="scientific">Streptomyces litchfieldiae</name>
    <dbReference type="NCBI Taxonomy" id="3075543"/>
    <lineage>
        <taxon>Bacteria</taxon>
        <taxon>Bacillati</taxon>
        <taxon>Actinomycetota</taxon>
        <taxon>Actinomycetes</taxon>
        <taxon>Kitasatosporales</taxon>
        <taxon>Streptomycetaceae</taxon>
        <taxon>Streptomyces</taxon>
    </lineage>
</organism>
<comment type="caution">
    <text evidence="6">The sequence shown here is derived from an EMBL/GenBank/DDBJ whole genome shotgun (WGS) entry which is preliminary data.</text>
</comment>
<dbReference type="SMART" id="SM00823">
    <property type="entry name" value="PKS_PP"/>
    <property type="match status" value="2"/>
</dbReference>
<dbReference type="Gene3D" id="3.30.300.30">
    <property type="match status" value="1"/>
</dbReference>
<keyword evidence="2" id="KW-0596">Phosphopantetheine</keyword>
<dbReference type="InterPro" id="IPR045851">
    <property type="entry name" value="AMP-bd_C_sf"/>
</dbReference>
<feature type="domain" description="Carrier" evidence="5">
    <location>
        <begin position="1503"/>
        <end position="1578"/>
    </location>
</feature>
<dbReference type="InterPro" id="IPR001242">
    <property type="entry name" value="Condensation_dom"/>
</dbReference>
<dbReference type="InterPro" id="IPR025110">
    <property type="entry name" value="AMP-bd_C"/>
</dbReference>
<evidence type="ECO:0000256" key="3">
    <source>
        <dbReference type="ARBA" id="ARBA00022553"/>
    </source>
</evidence>
<dbReference type="Pfam" id="PF00501">
    <property type="entry name" value="AMP-binding"/>
    <property type="match status" value="1"/>
</dbReference>
<dbReference type="CDD" id="cd19531">
    <property type="entry name" value="LCL_NRPS-like"/>
    <property type="match status" value="1"/>
</dbReference>
<dbReference type="RefSeq" id="WP_311705044.1">
    <property type="nucleotide sequence ID" value="NZ_JAVREL010000007.1"/>
</dbReference>
<evidence type="ECO:0000256" key="1">
    <source>
        <dbReference type="ARBA" id="ARBA00001957"/>
    </source>
</evidence>
<feature type="region of interest" description="Disordered" evidence="4">
    <location>
        <begin position="415"/>
        <end position="453"/>
    </location>
</feature>
<dbReference type="SMART" id="SM00824">
    <property type="entry name" value="PKS_TE"/>
    <property type="match status" value="1"/>
</dbReference>
<feature type="domain" description="Carrier" evidence="5">
    <location>
        <begin position="449"/>
        <end position="523"/>
    </location>
</feature>
<dbReference type="PANTHER" id="PTHR45527:SF1">
    <property type="entry name" value="FATTY ACID SYNTHASE"/>
    <property type="match status" value="1"/>
</dbReference>
<keyword evidence="3" id="KW-0597">Phosphoprotein</keyword>
<dbReference type="EMBL" id="JAVREL010000007">
    <property type="protein sequence ID" value="MDT0343923.1"/>
    <property type="molecule type" value="Genomic_DNA"/>
</dbReference>
<dbReference type="Proteomes" id="UP001183246">
    <property type="component" value="Unassembled WGS sequence"/>
</dbReference>
<dbReference type="InterPro" id="IPR009081">
    <property type="entry name" value="PP-bd_ACP"/>
</dbReference>
<dbReference type="Pfam" id="PF00975">
    <property type="entry name" value="Thioesterase"/>
    <property type="match status" value="1"/>
</dbReference>
<dbReference type="Gene3D" id="3.30.559.30">
    <property type="entry name" value="Nonribosomal peptide synthetase, condensation domain"/>
    <property type="match status" value="2"/>
</dbReference>
<protein>
    <submittedName>
        <fullName evidence="6">Amino acid adenylation domain-containing protein</fullName>
    </submittedName>
</protein>
<dbReference type="Pfam" id="PF00550">
    <property type="entry name" value="PP-binding"/>
    <property type="match status" value="2"/>
</dbReference>
<evidence type="ECO:0000259" key="5">
    <source>
        <dbReference type="PROSITE" id="PS50075"/>
    </source>
</evidence>
<dbReference type="PANTHER" id="PTHR45527">
    <property type="entry name" value="NONRIBOSOMAL PEPTIDE SYNTHETASE"/>
    <property type="match status" value="1"/>
</dbReference>
<dbReference type="InterPro" id="IPR006162">
    <property type="entry name" value="Ppantetheine_attach_site"/>
</dbReference>
<dbReference type="SUPFAM" id="SSF56801">
    <property type="entry name" value="Acetyl-CoA synthetase-like"/>
    <property type="match status" value="1"/>
</dbReference>
<sequence>MFPASRAQYQLFFLQNLLGDAPTYNVGLVYELQGALDEYALRSALLLVMERHEALRTHFALDDGALLQVVDPDAPLDYLVTDGTDRSWIDEQARRPFDLERGPLFRARLRRQDDARATLLLSMHHIIVDGWSAGILLDEIVTGYEALAAGRQPDLPDPEFHYADYSGWQEAWLAGPEAARQLDFWRSTLGGTLPVLRLPSDVATHAGPTGSSHRFALRSDATGALRALAGATDSTMFVVLLAAFALLLRGRAGNDDIIVGTAAANRGRGEFHRTIGLFVNAVAIRSTFHGDPTFRELVRQVRRATLEAVDNQEVPFDLVVRELAPERALDHDPVFQVLFTLNEKPGARHTSGGVRFEPIELPTETSKFQLTLAIIDQGETVDAEFEYRADLFSEQRIGQFADEFCRIVESAAADPDQPVTTLARPGDPEGDEQPARPGSEWEDPAPYSAPTNPTEATLAGIFAKVLGLEQVGIDDNYFEMGGDSIRSVQILAQVRAAGLELRLTDLILHQTIRELAPLVIAADETPESPIVERCDLLSPADRDLVGEDVEDAYPLLTVQAGMLYHSEATETHQIYHNVMRYRLRAEFSATAWEQAVKQLLTRHEMLRTSFAFAPFSEPVQLVHREVAVPMTFEDLRGLDDADRRAAVGGRLHRERARPFDLDRAPLIRFHVQRLSEDTVQLWIAEHHAIIDGWSDASLFAELLNLYVRELGHQREIPPPPKARFRSIVAAERAAVADPRQREFWVEQLRDAAVTRLPRAVDDTAPADMRMTEFSLPNDLSTGVLELAKSLKVPVRIVLLAAHVRVMALLGGQPDVVTGAVYHGRGEESDSDRVIGLFLNIVPFRCRPAGGSWADLIAQVAAVDLEIQPNRRFPLAEIQREQGVGTLLESFFNYTHFHVSRSQPTGDVEVLDEEGVVPTSFPFGTEFFRSAESGEIGFALRHDATRLSAEWVERAHGYYLNALTGMVRTPERAYTATLLLSADESRRLATWNDTTRAFPEPHVLPELVRRRALVAADAPAVVCETTTLTHGELDDRVGRLARRLIDLGVRPGQFVGVSMRRSAELVVSLLAVLRAGAAYVPLPPDNPPDRLAAMVAEAGLELVLTDAEEAPGPQLGDARTEMVTLSACRRLSGTVPEVPVLPDDPACLILTFGSTGRPEGVVVSHRALCNRLLWAQDEYPMGADDALVRAAPFSSDVSLWEFFRPLLVGARLVICRPGGHREPAYLRELIQRHEVGVVHLAPSTLRTLLDEGGLTECASLRRVFCGGETLSPDLRRRFRARHSAELVNLYGATAAGGDVTHWRCRDDGRRVVPIGRPIANVTAHVLDSERQPVPAGLPGELYVGGAGVARGHHGDAPDTGVTSAPFFDHTEHGRLYRTGDLARHLTDGELEYLGRLDEQVKLRGLWVRLGEIDAALRGHESVRDCAALVRDEALVACVVPVAAERGLDTAALRAFAAERLAGHMVPQVWLEVPEIPLLAGGEADREGLAGLVRPGQTAGRPYRPAGNDVERELVALWEEALDTRPIGIDDTFYELGGQSLVALRLITAIRRRFDRHIPLVELIRGGSVARLAALLERQAEVPDDGALLVPLRAEGDRAPLILIHPGGGGVFCYKELAARISPRHPVLGLAAAGLRTGVVGPASVGALAADYLKILLAHQPTGPYHLAGWSFGGVVAHEVARLLHEGGASVDLLCLVDSAYPGQLHVGGDDELDALLRAELAAPAGPEPEDREALLGVLRHHMTAHARHRPTVYPGNAVFVQGDETHVRGNADLWRPLIGGEFTVRRTSVPHYDLMRPPHVAAVAGVINGVLGGTGQVAAR</sequence>
<dbReference type="InterPro" id="IPR001031">
    <property type="entry name" value="Thioesterase"/>
</dbReference>
<dbReference type="Pfam" id="PF00668">
    <property type="entry name" value="Condensation"/>
    <property type="match status" value="2"/>
</dbReference>
<dbReference type="SUPFAM" id="SSF53474">
    <property type="entry name" value="alpha/beta-Hydrolases"/>
    <property type="match status" value="1"/>
</dbReference>
<dbReference type="InterPro" id="IPR029058">
    <property type="entry name" value="AB_hydrolase_fold"/>
</dbReference>
<dbReference type="Gene3D" id="3.40.50.980">
    <property type="match status" value="2"/>
</dbReference>
<accession>A0ABU2MQM6</accession>